<dbReference type="Proteomes" id="UP001202281">
    <property type="component" value="Unassembled WGS sequence"/>
</dbReference>
<dbReference type="InterPro" id="IPR036390">
    <property type="entry name" value="WH_DNA-bd_sf"/>
</dbReference>
<evidence type="ECO:0000313" key="3">
    <source>
        <dbReference type="Proteomes" id="UP001202281"/>
    </source>
</evidence>
<feature type="domain" description="HTH crp-type" evidence="1">
    <location>
        <begin position="84"/>
        <end position="150"/>
    </location>
</feature>
<protein>
    <submittedName>
        <fullName evidence="2">Crp/Fnr family transcriptional regulator</fullName>
    </submittedName>
</protein>
<dbReference type="Pfam" id="PF13545">
    <property type="entry name" value="HTH_Crp_2"/>
    <property type="match status" value="1"/>
</dbReference>
<dbReference type="InterPro" id="IPR012318">
    <property type="entry name" value="HTH_CRP"/>
</dbReference>
<dbReference type="PROSITE" id="PS51063">
    <property type="entry name" value="HTH_CRP_2"/>
    <property type="match status" value="1"/>
</dbReference>
<sequence length="178" mass="18976">MDDGTEIEAMLIGREGALGGVASQGVMSAYARAGVLQGGMFQRIALRDLEAAKRVSPAIAGLFARYADCMMAQMFQSIACNAAHSIEQRAAKWLEAAVQRTGGNSVTMTQEQLAAMMGIGRSYASRVLQGFKREGLLRTRRGGIEVLDRRGLQSRACACNRKVSAHFGQALGGVYTAA</sequence>
<dbReference type="RefSeq" id="WP_243917316.1">
    <property type="nucleotide sequence ID" value="NZ_JALHLG010000003.1"/>
</dbReference>
<evidence type="ECO:0000313" key="2">
    <source>
        <dbReference type="EMBL" id="MCJ2185500.1"/>
    </source>
</evidence>
<dbReference type="InterPro" id="IPR014710">
    <property type="entry name" value="RmlC-like_jellyroll"/>
</dbReference>
<dbReference type="SMART" id="SM00419">
    <property type="entry name" value="HTH_CRP"/>
    <property type="match status" value="1"/>
</dbReference>
<comment type="caution">
    <text evidence="2">The sequence shown here is derived from an EMBL/GenBank/DDBJ whole genome shotgun (WGS) entry which is preliminary data.</text>
</comment>
<accession>A0ABT0BKC4</accession>
<name>A0ABT0BKC4_9SPHN</name>
<reference evidence="2 3" key="1">
    <citation type="submission" date="2022-04" db="EMBL/GenBank/DDBJ databases">
        <title>Identification of a novel bacterium isolated from mangrove sediments.</title>
        <authorList>
            <person name="Pan X."/>
        </authorList>
    </citation>
    <scope>NUCLEOTIDE SEQUENCE [LARGE SCALE GENOMIC DNA]</scope>
    <source>
        <strain evidence="2 3">B2638</strain>
    </source>
</reference>
<dbReference type="SUPFAM" id="SSF46785">
    <property type="entry name" value="Winged helix' DNA-binding domain"/>
    <property type="match status" value="1"/>
</dbReference>
<evidence type="ECO:0000259" key="1">
    <source>
        <dbReference type="PROSITE" id="PS51063"/>
    </source>
</evidence>
<dbReference type="EMBL" id="JALHLG010000003">
    <property type="protein sequence ID" value="MCJ2185500.1"/>
    <property type="molecule type" value="Genomic_DNA"/>
</dbReference>
<gene>
    <name evidence="2" type="ORF">MTR66_01595</name>
</gene>
<organism evidence="2 3">
    <name type="scientific">Novosphingobium beihaiensis</name>
    <dbReference type="NCBI Taxonomy" id="2930389"/>
    <lineage>
        <taxon>Bacteria</taxon>
        <taxon>Pseudomonadati</taxon>
        <taxon>Pseudomonadota</taxon>
        <taxon>Alphaproteobacteria</taxon>
        <taxon>Sphingomonadales</taxon>
        <taxon>Sphingomonadaceae</taxon>
        <taxon>Novosphingobium</taxon>
    </lineage>
</organism>
<keyword evidence="3" id="KW-1185">Reference proteome</keyword>
<dbReference type="Gene3D" id="2.60.120.10">
    <property type="entry name" value="Jelly Rolls"/>
    <property type="match status" value="1"/>
</dbReference>
<proteinExistence type="predicted"/>